<feature type="transmembrane region" description="Helical" evidence="7">
    <location>
        <begin position="271"/>
        <end position="292"/>
    </location>
</feature>
<feature type="transmembrane region" description="Helical" evidence="7">
    <location>
        <begin position="12"/>
        <end position="31"/>
    </location>
</feature>
<feature type="domain" description="Rhodopsin" evidence="8">
    <location>
        <begin position="28"/>
        <end position="192"/>
    </location>
</feature>
<keyword evidence="2 7" id="KW-0812">Transmembrane</keyword>
<keyword evidence="3 7" id="KW-1133">Transmembrane helix</keyword>
<evidence type="ECO:0000259" key="8">
    <source>
        <dbReference type="Pfam" id="PF20684"/>
    </source>
</evidence>
<evidence type="ECO:0000313" key="9">
    <source>
        <dbReference type="EMBL" id="KAH7054352.1"/>
    </source>
</evidence>
<feature type="region of interest" description="Disordered" evidence="6">
    <location>
        <begin position="203"/>
        <end position="233"/>
    </location>
</feature>
<feature type="compositionally biased region" description="Basic residues" evidence="6">
    <location>
        <begin position="316"/>
        <end position="329"/>
    </location>
</feature>
<reference evidence="9 10" key="1">
    <citation type="journal article" date="2021" name="Nat. Commun.">
        <title>Genetic determinants of endophytism in the Arabidopsis root mycobiome.</title>
        <authorList>
            <person name="Mesny F."/>
            <person name="Miyauchi S."/>
            <person name="Thiergart T."/>
            <person name="Pickel B."/>
            <person name="Atanasova L."/>
            <person name="Karlsson M."/>
            <person name="Huettel B."/>
            <person name="Barry K.W."/>
            <person name="Haridas S."/>
            <person name="Chen C."/>
            <person name="Bauer D."/>
            <person name="Andreopoulos W."/>
            <person name="Pangilinan J."/>
            <person name="LaButti K."/>
            <person name="Riley R."/>
            <person name="Lipzen A."/>
            <person name="Clum A."/>
            <person name="Drula E."/>
            <person name="Henrissat B."/>
            <person name="Kohler A."/>
            <person name="Grigoriev I.V."/>
            <person name="Martin F.M."/>
            <person name="Hacquard S."/>
        </authorList>
    </citation>
    <scope>NUCLEOTIDE SEQUENCE [LARGE SCALE GENOMIC DNA]</scope>
    <source>
        <strain evidence="9 10">MPI-SDFR-AT-0080</strain>
    </source>
</reference>
<accession>A0ABQ8GFC7</accession>
<keyword evidence="4 7" id="KW-0472">Membrane</keyword>
<keyword evidence="10" id="KW-1185">Reference proteome</keyword>
<proteinExistence type="inferred from homology"/>
<organism evidence="9 10">
    <name type="scientific">Macrophomina phaseolina</name>
    <dbReference type="NCBI Taxonomy" id="35725"/>
    <lineage>
        <taxon>Eukaryota</taxon>
        <taxon>Fungi</taxon>
        <taxon>Dikarya</taxon>
        <taxon>Ascomycota</taxon>
        <taxon>Pezizomycotina</taxon>
        <taxon>Dothideomycetes</taxon>
        <taxon>Dothideomycetes incertae sedis</taxon>
        <taxon>Botryosphaeriales</taxon>
        <taxon>Botryosphaeriaceae</taxon>
        <taxon>Macrophomina</taxon>
    </lineage>
</organism>
<gene>
    <name evidence="9" type="ORF">B0J12DRAFT_777926</name>
</gene>
<evidence type="ECO:0000256" key="4">
    <source>
        <dbReference type="ARBA" id="ARBA00023136"/>
    </source>
</evidence>
<sequence>MGATEDLGPLSWGVTIAFFSICTVSFALRVYSRSFLKRSFTWDDRLMAIAFVLLIGQQYICWKWLSLGGGKHVQAVTFEELRKMRLYQFIDQFYYYAVQLFIRLSFLVFFHRTLYTPRPSTSIRIVALVVLLQTIGTWIFYALQCRPLSAFFHPHGNSNAACISSRITYTAPNAVNAAINLLIYILPIPTLVGKAPQEIIRTTAASPQPPRPSSNAVSSPEPPKSPEPETLSSRSTAATIALFTMGGLGVTASFLRIAVLHHWSTAASTDYPYALALVAIVTTVELCLYITCSNLPSLRRSSATSTDGGGNERHELRSRRRRRRNRRGGGGHESEDELWGVSEGKGITITSRVSISITEALRGAQGAQRDGVPYYPKKYFKFARPGTRSPTPNLLKELEG</sequence>
<comment type="subcellular location">
    <subcellularLocation>
        <location evidence="1">Membrane</location>
        <topology evidence="1">Multi-pass membrane protein</topology>
    </subcellularLocation>
</comment>
<dbReference type="EMBL" id="JAGTJR010000009">
    <property type="protein sequence ID" value="KAH7054352.1"/>
    <property type="molecule type" value="Genomic_DNA"/>
</dbReference>
<feature type="transmembrane region" description="Helical" evidence="7">
    <location>
        <begin position="123"/>
        <end position="143"/>
    </location>
</feature>
<dbReference type="Pfam" id="PF20684">
    <property type="entry name" value="Fung_rhodopsin"/>
    <property type="match status" value="2"/>
</dbReference>
<feature type="domain" description="Rhodopsin" evidence="8">
    <location>
        <begin position="231"/>
        <end position="300"/>
    </location>
</feature>
<name>A0ABQ8GFC7_9PEZI</name>
<evidence type="ECO:0000256" key="2">
    <source>
        <dbReference type="ARBA" id="ARBA00022692"/>
    </source>
</evidence>
<comment type="caution">
    <text evidence="9">The sequence shown here is derived from an EMBL/GenBank/DDBJ whole genome shotgun (WGS) entry which is preliminary data.</text>
</comment>
<dbReference type="Proteomes" id="UP000774617">
    <property type="component" value="Unassembled WGS sequence"/>
</dbReference>
<protein>
    <recommendedName>
        <fullName evidence="8">Rhodopsin domain-containing protein</fullName>
    </recommendedName>
</protein>
<feature type="region of interest" description="Disordered" evidence="6">
    <location>
        <begin position="299"/>
        <end position="338"/>
    </location>
</feature>
<evidence type="ECO:0000256" key="5">
    <source>
        <dbReference type="ARBA" id="ARBA00038359"/>
    </source>
</evidence>
<evidence type="ECO:0000256" key="1">
    <source>
        <dbReference type="ARBA" id="ARBA00004141"/>
    </source>
</evidence>
<dbReference type="InterPro" id="IPR052337">
    <property type="entry name" value="SAT4-like"/>
</dbReference>
<evidence type="ECO:0000256" key="7">
    <source>
        <dbReference type="SAM" id="Phobius"/>
    </source>
</evidence>
<feature type="transmembrane region" description="Helical" evidence="7">
    <location>
        <begin position="240"/>
        <end position="259"/>
    </location>
</feature>
<dbReference type="PANTHER" id="PTHR33048:SF47">
    <property type="entry name" value="INTEGRAL MEMBRANE PROTEIN-RELATED"/>
    <property type="match status" value="1"/>
</dbReference>
<evidence type="ECO:0000256" key="6">
    <source>
        <dbReference type="SAM" id="MobiDB-lite"/>
    </source>
</evidence>
<dbReference type="PANTHER" id="PTHR33048">
    <property type="entry name" value="PTH11-LIKE INTEGRAL MEMBRANE PROTEIN (AFU_ORTHOLOGUE AFUA_5G11245)"/>
    <property type="match status" value="1"/>
</dbReference>
<dbReference type="InterPro" id="IPR049326">
    <property type="entry name" value="Rhodopsin_dom_fungi"/>
</dbReference>
<evidence type="ECO:0000256" key="3">
    <source>
        <dbReference type="ARBA" id="ARBA00022989"/>
    </source>
</evidence>
<feature type="transmembrane region" description="Helical" evidence="7">
    <location>
        <begin position="93"/>
        <end position="111"/>
    </location>
</feature>
<comment type="similarity">
    <text evidence="5">Belongs to the SAT4 family.</text>
</comment>
<evidence type="ECO:0000313" key="10">
    <source>
        <dbReference type="Proteomes" id="UP000774617"/>
    </source>
</evidence>